<dbReference type="PRINTS" id="PR00625">
    <property type="entry name" value="JDOMAIN"/>
</dbReference>
<accession>A0A9D5HLF6</accession>
<dbReference type="InterPro" id="IPR036869">
    <property type="entry name" value="J_dom_sf"/>
</dbReference>
<proteinExistence type="predicted"/>
<dbReference type="SUPFAM" id="SSF46565">
    <property type="entry name" value="Chaperone J-domain"/>
    <property type="match status" value="1"/>
</dbReference>
<dbReference type="GO" id="GO:0005783">
    <property type="term" value="C:endoplasmic reticulum"/>
    <property type="evidence" value="ECO:0007669"/>
    <property type="project" value="UniProtKB-ARBA"/>
</dbReference>
<dbReference type="AlphaFoldDB" id="A0A9D5HLF6"/>
<dbReference type="PANTHER" id="PTHR44137">
    <property type="entry name" value="BNAC03G44070D PROTEIN"/>
    <property type="match status" value="1"/>
</dbReference>
<comment type="caution">
    <text evidence="3">The sequence shown here is derived from an EMBL/GenBank/DDBJ whole genome shotgun (WGS) entry which is preliminary data.</text>
</comment>
<dbReference type="Proteomes" id="UP001085076">
    <property type="component" value="Miscellaneous, Linkage group lg02"/>
</dbReference>
<evidence type="ECO:0000313" key="4">
    <source>
        <dbReference type="Proteomes" id="UP001085076"/>
    </source>
</evidence>
<organism evidence="3 4">
    <name type="scientific">Dioscorea zingiberensis</name>
    <dbReference type="NCBI Taxonomy" id="325984"/>
    <lineage>
        <taxon>Eukaryota</taxon>
        <taxon>Viridiplantae</taxon>
        <taxon>Streptophyta</taxon>
        <taxon>Embryophyta</taxon>
        <taxon>Tracheophyta</taxon>
        <taxon>Spermatophyta</taxon>
        <taxon>Magnoliopsida</taxon>
        <taxon>Liliopsida</taxon>
        <taxon>Dioscoreales</taxon>
        <taxon>Dioscoreaceae</taxon>
        <taxon>Dioscorea</taxon>
    </lineage>
</organism>
<sequence>MEAKSKLVMEICNISSSSFSSCTLHSHSSIRKSAFVDWYLILSVDEDAGLDVIRRRFRQLALQLHPDKNGHPKAEVAFKLVSEAYTCLTDKSRRKAFDSERRNNSFCRECQRKLQLIPRENYRYNDRMKKALKEVQNRIREENRVIESCLRANQASRGSPVFDPSDRLSFPGYPHRRTHVFQKTQDCCYFPRSEIRCDSPLCQIRTKNSSSTPGFRS</sequence>
<reference evidence="3" key="2">
    <citation type="journal article" date="2022" name="Hortic Res">
        <title>The genome of Dioscorea zingiberensis sheds light on the biosynthesis, origin and evolution of the medicinally important diosgenin saponins.</title>
        <authorList>
            <person name="Li Y."/>
            <person name="Tan C."/>
            <person name="Li Z."/>
            <person name="Guo J."/>
            <person name="Li S."/>
            <person name="Chen X."/>
            <person name="Wang C."/>
            <person name="Dai X."/>
            <person name="Yang H."/>
            <person name="Song W."/>
            <person name="Hou L."/>
            <person name="Xu J."/>
            <person name="Tong Z."/>
            <person name="Xu A."/>
            <person name="Yuan X."/>
            <person name="Wang W."/>
            <person name="Yang Q."/>
            <person name="Chen L."/>
            <person name="Sun Z."/>
            <person name="Wang K."/>
            <person name="Pan B."/>
            <person name="Chen J."/>
            <person name="Bao Y."/>
            <person name="Liu F."/>
            <person name="Qi X."/>
            <person name="Gang D.R."/>
            <person name="Wen J."/>
            <person name="Li J."/>
        </authorList>
    </citation>
    <scope>NUCLEOTIDE SEQUENCE</scope>
    <source>
        <strain evidence="3">Dzin_1.0</strain>
    </source>
</reference>
<feature type="domain" description="J" evidence="2">
    <location>
        <begin position="37"/>
        <end position="101"/>
    </location>
</feature>
<dbReference type="PANTHER" id="PTHR44137:SF13">
    <property type="entry name" value="CHAPERONE DNAJ-DOMAIN SUPERFAMILY PROTEIN"/>
    <property type="match status" value="1"/>
</dbReference>
<reference evidence="3" key="1">
    <citation type="submission" date="2021-03" db="EMBL/GenBank/DDBJ databases">
        <authorList>
            <person name="Li Z."/>
            <person name="Yang C."/>
        </authorList>
    </citation>
    <scope>NUCLEOTIDE SEQUENCE</scope>
    <source>
        <strain evidence="3">Dzin_1.0</strain>
        <tissue evidence="3">Leaf</tissue>
    </source>
</reference>
<evidence type="ECO:0000259" key="2">
    <source>
        <dbReference type="PROSITE" id="PS50076"/>
    </source>
</evidence>
<dbReference type="InterPro" id="IPR001623">
    <property type="entry name" value="DnaJ_domain"/>
</dbReference>
<dbReference type="EMBL" id="JAGGNH010000002">
    <property type="protein sequence ID" value="KAJ0980626.1"/>
    <property type="molecule type" value="Genomic_DNA"/>
</dbReference>
<dbReference type="CDD" id="cd06257">
    <property type="entry name" value="DnaJ"/>
    <property type="match status" value="1"/>
</dbReference>
<dbReference type="SMART" id="SM00271">
    <property type="entry name" value="DnaJ"/>
    <property type="match status" value="1"/>
</dbReference>
<evidence type="ECO:0000313" key="3">
    <source>
        <dbReference type="EMBL" id="KAJ0980626.1"/>
    </source>
</evidence>
<protein>
    <recommendedName>
        <fullName evidence="2">J domain-containing protein</fullName>
    </recommendedName>
</protein>
<dbReference type="Gene3D" id="1.10.287.110">
    <property type="entry name" value="DnaJ domain"/>
    <property type="match status" value="1"/>
</dbReference>
<name>A0A9D5HLF6_9LILI</name>
<gene>
    <name evidence="3" type="ORF">J5N97_008881</name>
</gene>
<evidence type="ECO:0000256" key="1">
    <source>
        <dbReference type="SAM" id="Coils"/>
    </source>
</evidence>
<dbReference type="Pfam" id="PF00226">
    <property type="entry name" value="DnaJ"/>
    <property type="match status" value="1"/>
</dbReference>
<dbReference type="PROSITE" id="PS51257">
    <property type="entry name" value="PROKAR_LIPOPROTEIN"/>
    <property type="match status" value="1"/>
</dbReference>
<feature type="coiled-coil region" evidence="1">
    <location>
        <begin position="125"/>
        <end position="152"/>
    </location>
</feature>
<dbReference type="PROSITE" id="PS50076">
    <property type="entry name" value="DNAJ_2"/>
    <property type="match status" value="1"/>
</dbReference>
<keyword evidence="4" id="KW-1185">Reference proteome</keyword>
<dbReference type="OrthoDB" id="10250354at2759"/>
<keyword evidence="1" id="KW-0175">Coiled coil</keyword>